<name>A0ABT3VM34_9BURK</name>
<dbReference type="InterPro" id="IPR020846">
    <property type="entry name" value="MFS_dom"/>
</dbReference>
<dbReference type="Pfam" id="PF07690">
    <property type="entry name" value="MFS_1"/>
    <property type="match status" value="1"/>
</dbReference>
<feature type="transmembrane region" description="Helical" evidence="5">
    <location>
        <begin position="39"/>
        <end position="57"/>
    </location>
</feature>
<feature type="domain" description="Major facilitator superfamily (MFS) profile" evidence="6">
    <location>
        <begin position="1"/>
        <end position="398"/>
    </location>
</feature>
<accession>A0ABT3VM34</accession>
<feature type="transmembrane region" description="Helical" evidence="5">
    <location>
        <begin position="371"/>
        <end position="390"/>
    </location>
</feature>
<feature type="transmembrane region" description="Helical" evidence="5">
    <location>
        <begin position="341"/>
        <end position="359"/>
    </location>
</feature>
<comment type="caution">
    <text evidence="7">The sequence shown here is derived from an EMBL/GenBank/DDBJ whole genome shotgun (WGS) entry which is preliminary data.</text>
</comment>
<feature type="transmembrane region" description="Helical" evidence="5">
    <location>
        <begin position="307"/>
        <end position="329"/>
    </location>
</feature>
<gene>
    <name evidence="7" type="ORF">OSH09_09620</name>
</gene>
<keyword evidence="4 5" id="KW-0472">Membrane</keyword>
<dbReference type="EMBL" id="JAPKNA010000002">
    <property type="protein sequence ID" value="MCX5464445.1"/>
    <property type="molecule type" value="Genomic_DNA"/>
</dbReference>
<evidence type="ECO:0000256" key="1">
    <source>
        <dbReference type="ARBA" id="ARBA00004141"/>
    </source>
</evidence>
<dbReference type="InterPro" id="IPR011701">
    <property type="entry name" value="MFS"/>
</dbReference>
<reference evidence="7 8" key="1">
    <citation type="submission" date="2022-11" db="EMBL/GenBank/DDBJ databases">
        <title>Biodiversity and phylogenetic relationships of bacteria.</title>
        <authorList>
            <person name="Machado R.A.R."/>
            <person name="Bhat A."/>
            <person name="Loulou A."/>
            <person name="Kallel S."/>
        </authorList>
    </citation>
    <scope>NUCLEOTIDE SEQUENCE [LARGE SCALE GENOMIC DNA]</scope>
    <source>
        <strain evidence="7 8">DSM 13975</strain>
    </source>
</reference>
<protein>
    <submittedName>
        <fullName evidence="7">MFS transporter</fullName>
    </submittedName>
</protein>
<feature type="transmembrane region" description="Helical" evidence="5">
    <location>
        <begin position="212"/>
        <end position="230"/>
    </location>
</feature>
<organism evidence="7 8">
    <name type="scientific">Alcaligenes parafaecalis</name>
    <dbReference type="NCBI Taxonomy" id="171260"/>
    <lineage>
        <taxon>Bacteria</taxon>
        <taxon>Pseudomonadati</taxon>
        <taxon>Pseudomonadota</taxon>
        <taxon>Betaproteobacteria</taxon>
        <taxon>Burkholderiales</taxon>
        <taxon>Alcaligenaceae</taxon>
        <taxon>Alcaligenes</taxon>
    </lineage>
</organism>
<sequence length="399" mass="41557">MATFGGFALIGAMMYIWSTSVSALRYHLGLTGAQGDLSFGMIAFSIGVGAAVGSLLVGRFIDVLGPKRAVGTTLILYPLSIIPLGLVSDLGFAQAFGLVFGLLRGATDTALNAHGVQVERFYGRPIMAGFHAFYSLGGLLFGLLGSYFAGQYTESAAVPFILCAGCLLIASMVIFHYLLNKEELSLAPGSEDQAAFETNSPESPPKAGGGEYIILLMVGFGLLLLGAMLGENAVADWGQEYLSRHVGTSTATAAMAISFFTGAQFLGRIAGDYLARLLGQARLVMGCGLCAVLGLLVVVFGDSAFMGIIGFTLFGLGLSCIAPMMLSSAGRKDPANAGRNIGIVNGIGFTGMLAAPALLSLVVNTFGIGKLLYIPLMLLGILAIFGPRLMQKRMPESSI</sequence>
<keyword evidence="3 5" id="KW-1133">Transmembrane helix</keyword>
<evidence type="ECO:0000313" key="8">
    <source>
        <dbReference type="Proteomes" id="UP001209916"/>
    </source>
</evidence>
<dbReference type="Proteomes" id="UP001209916">
    <property type="component" value="Unassembled WGS sequence"/>
</dbReference>
<evidence type="ECO:0000256" key="5">
    <source>
        <dbReference type="SAM" id="Phobius"/>
    </source>
</evidence>
<keyword evidence="8" id="KW-1185">Reference proteome</keyword>
<proteinExistence type="predicted"/>
<dbReference type="CDD" id="cd17393">
    <property type="entry name" value="MFS_MosC_like"/>
    <property type="match status" value="1"/>
</dbReference>
<feature type="transmembrane region" description="Helical" evidence="5">
    <location>
        <begin position="132"/>
        <end position="150"/>
    </location>
</feature>
<dbReference type="PANTHER" id="PTHR23514">
    <property type="entry name" value="BYPASS OF STOP CODON PROTEIN 6"/>
    <property type="match status" value="1"/>
</dbReference>
<dbReference type="InterPro" id="IPR036259">
    <property type="entry name" value="MFS_trans_sf"/>
</dbReference>
<feature type="transmembrane region" description="Helical" evidence="5">
    <location>
        <begin position="156"/>
        <end position="179"/>
    </location>
</feature>
<feature type="transmembrane region" description="Helical" evidence="5">
    <location>
        <begin position="250"/>
        <end position="271"/>
    </location>
</feature>
<dbReference type="InterPro" id="IPR051788">
    <property type="entry name" value="MFS_Transporter"/>
</dbReference>
<evidence type="ECO:0000313" key="7">
    <source>
        <dbReference type="EMBL" id="MCX5464445.1"/>
    </source>
</evidence>
<evidence type="ECO:0000259" key="6">
    <source>
        <dbReference type="PROSITE" id="PS50850"/>
    </source>
</evidence>
<feature type="transmembrane region" description="Helical" evidence="5">
    <location>
        <begin position="283"/>
        <end position="301"/>
    </location>
</feature>
<dbReference type="Gene3D" id="1.20.1250.20">
    <property type="entry name" value="MFS general substrate transporter like domains"/>
    <property type="match status" value="2"/>
</dbReference>
<feature type="transmembrane region" description="Helical" evidence="5">
    <location>
        <begin position="69"/>
        <end position="86"/>
    </location>
</feature>
<evidence type="ECO:0000256" key="4">
    <source>
        <dbReference type="ARBA" id="ARBA00023136"/>
    </source>
</evidence>
<dbReference type="PROSITE" id="PS50850">
    <property type="entry name" value="MFS"/>
    <property type="match status" value="1"/>
</dbReference>
<evidence type="ECO:0000256" key="3">
    <source>
        <dbReference type="ARBA" id="ARBA00022989"/>
    </source>
</evidence>
<evidence type="ECO:0000256" key="2">
    <source>
        <dbReference type="ARBA" id="ARBA00022692"/>
    </source>
</evidence>
<comment type="subcellular location">
    <subcellularLocation>
        <location evidence="1">Membrane</location>
        <topology evidence="1">Multi-pass membrane protein</topology>
    </subcellularLocation>
</comment>
<keyword evidence="2 5" id="KW-0812">Transmembrane</keyword>
<dbReference type="SUPFAM" id="SSF103473">
    <property type="entry name" value="MFS general substrate transporter"/>
    <property type="match status" value="1"/>
</dbReference>
<dbReference type="PANTHER" id="PTHR23514:SF13">
    <property type="entry name" value="INNER MEMBRANE PROTEIN YBJJ"/>
    <property type="match status" value="1"/>
</dbReference>